<comment type="similarity">
    <text evidence="1">Belongs to the UPF0065 (bug) family.</text>
</comment>
<reference evidence="3 4" key="1">
    <citation type="submission" date="2016-03" db="EMBL/GenBank/DDBJ databases">
        <authorList>
            <consortium name="Pathogen Informatics"/>
        </authorList>
    </citation>
    <scope>NUCLEOTIDE SEQUENCE [LARGE SCALE GENOMIC DNA]</scope>
    <source>
        <strain evidence="3 4">NCTC13364</strain>
    </source>
</reference>
<evidence type="ECO:0000313" key="4">
    <source>
        <dbReference type="Proteomes" id="UP000077037"/>
    </source>
</evidence>
<dbReference type="PIRSF" id="PIRSF017082">
    <property type="entry name" value="YflP"/>
    <property type="match status" value="1"/>
</dbReference>
<gene>
    <name evidence="3" type="ORF">SAMEA1982600_01208</name>
</gene>
<dbReference type="EMBL" id="FKBS01000012">
    <property type="protein sequence ID" value="SAI07342.1"/>
    <property type="molecule type" value="Genomic_DNA"/>
</dbReference>
<sequence length="334" mass="34879">MHSPALPAWRRPALRALALALPLSSPAIALADAYPSRPITVVVPFSAGGDADMAARNLSAHLRGVYKEPLVVVNKGGANGAVGSQFVREATADGYTLLLARVGSQAVLPALQPGLGYRWDDFTILGLLELNPMACVVNASAPYRTLADLVAAIKARPGKLNYSTSGPATVLNLAAQALLSSSGLPRTAAVEIPYKGGADATTAVLAGEVDFTCNNVTSLVGPVKGGKLRALVATSPERLKDLPDTPTARETGVPRLEALSGWSALYGPKGLPAPVRASWAKALDTLRQTTPWRSSVEGLGSIPRVMPADETATFIGEQVKFYQELGKTIGLQIQ</sequence>
<dbReference type="SUPFAM" id="SSF53850">
    <property type="entry name" value="Periplasmic binding protein-like II"/>
    <property type="match status" value="1"/>
</dbReference>
<feature type="chain" id="PRO_5007614257" evidence="2">
    <location>
        <begin position="32"/>
        <end position="334"/>
    </location>
</feature>
<dbReference type="CDD" id="cd07012">
    <property type="entry name" value="PBP2_Bug_TTT"/>
    <property type="match status" value="1"/>
</dbReference>
<dbReference type="InterPro" id="IPR042100">
    <property type="entry name" value="Bug_dom1"/>
</dbReference>
<dbReference type="OrthoDB" id="9780943at2"/>
<dbReference type="Gene3D" id="3.40.190.10">
    <property type="entry name" value="Periplasmic binding protein-like II"/>
    <property type="match status" value="1"/>
</dbReference>
<evidence type="ECO:0000256" key="2">
    <source>
        <dbReference type="SAM" id="SignalP"/>
    </source>
</evidence>
<evidence type="ECO:0000256" key="1">
    <source>
        <dbReference type="ARBA" id="ARBA00006987"/>
    </source>
</evidence>
<dbReference type="Pfam" id="PF03401">
    <property type="entry name" value="TctC"/>
    <property type="match status" value="1"/>
</dbReference>
<dbReference type="Proteomes" id="UP000077037">
    <property type="component" value="Unassembled WGS sequence"/>
</dbReference>
<feature type="signal peptide" evidence="2">
    <location>
        <begin position="1"/>
        <end position="31"/>
    </location>
</feature>
<keyword evidence="3" id="KW-0449">Lipoprotein</keyword>
<organism evidence="3 4">
    <name type="scientific">Bordetella ansorpii</name>
    <dbReference type="NCBI Taxonomy" id="288768"/>
    <lineage>
        <taxon>Bacteria</taxon>
        <taxon>Pseudomonadati</taxon>
        <taxon>Pseudomonadota</taxon>
        <taxon>Betaproteobacteria</taxon>
        <taxon>Burkholderiales</taxon>
        <taxon>Alcaligenaceae</taxon>
        <taxon>Bordetella</taxon>
    </lineage>
</organism>
<accession>A0A157ME08</accession>
<keyword evidence="2" id="KW-0732">Signal</keyword>
<name>A0A157ME08_9BORD</name>
<dbReference type="PANTHER" id="PTHR42928">
    <property type="entry name" value="TRICARBOXYLATE-BINDING PROTEIN"/>
    <property type="match status" value="1"/>
</dbReference>
<dbReference type="AlphaFoldDB" id="A0A157ME08"/>
<dbReference type="RefSeq" id="WP_066410032.1">
    <property type="nucleotide sequence ID" value="NZ_FKBS01000012.1"/>
</dbReference>
<dbReference type="PANTHER" id="PTHR42928:SF5">
    <property type="entry name" value="BLR1237 PROTEIN"/>
    <property type="match status" value="1"/>
</dbReference>
<proteinExistence type="inferred from homology"/>
<protein>
    <submittedName>
        <fullName evidence="3">Lipoprotein</fullName>
    </submittedName>
</protein>
<dbReference type="InterPro" id="IPR005064">
    <property type="entry name" value="BUG"/>
</dbReference>
<evidence type="ECO:0000313" key="3">
    <source>
        <dbReference type="EMBL" id="SAI07342.1"/>
    </source>
</evidence>
<dbReference type="Gene3D" id="3.40.190.150">
    <property type="entry name" value="Bordetella uptake gene, domain 1"/>
    <property type="match status" value="1"/>
</dbReference>